<name>A0A388T8W1_TERA1</name>
<reference evidence="1 2" key="1">
    <citation type="journal article" date="2019" name="ISME J.">
        <title>Genome analyses of uncultured TG2/ZB3 bacteria in 'Margulisbacteria' specifically attached to ectosymbiotic spirochetes of protists in the termite gut.</title>
        <authorList>
            <person name="Utami Y.D."/>
            <person name="Kuwahara H."/>
            <person name="Igai K."/>
            <person name="Murakami T."/>
            <person name="Sugaya K."/>
            <person name="Morikawa T."/>
            <person name="Nagura Y."/>
            <person name="Yuki M."/>
            <person name="Deevong P."/>
            <person name="Inoue T."/>
            <person name="Kihara K."/>
            <person name="Lo N."/>
            <person name="Yamada A."/>
            <person name="Ohkuma M."/>
            <person name="Hongoh Y."/>
        </authorList>
    </citation>
    <scope>NUCLEOTIDE SEQUENCE [LARGE SCALE GENOMIC DNA]</scope>
    <source>
        <strain evidence="1">NkOx7-01</strain>
    </source>
</reference>
<keyword evidence="2" id="KW-1185">Reference proteome</keyword>
<evidence type="ECO:0000313" key="2">
    <source>
        <dbReference type="Proteomes" id="UP000269352"/>
    </source>
</evidence>
<evidence type="ECO:0000313" key="1">
    <source>
        <dbReference type="EMBL" id="GBR73044.1"/>
    </source>
</evidence>
<proteinExistence type="predicted"/>
<sequence length="133" mass="15187">METLGLIEEIVAYISNAPKAPFSKNKIIAEEQRLLDFLEKLKLLVQTEGQAARRAVNVPQLKPLRKEQYDPKAFGAEGEPLIRQAKQKADALTHEADDYADQVLAHLQVVIAKWERTLRNGREVLKKRREDSK</sequence>
<comment type="caution">
    <text evidence="1">The sequence shown here is derived from an EMBL/GenBank/DDBJ whole genome shotgun (WGS) entry which is preliminary data.</text>
</comment>
<protein>
    <submittedName>
        <fullName evidence="1">Uncharacterized protein</fullName>
    </submittedName>
</protein>
<gene>
    <name evidence="1" type="ORF">NO1_0498</name>
</gene>
<dbReference type="Proteomes" id="UP000269352">
    <property type="component" value="Unassembled WGS sequence"/>
</dbReference>
<organism evidence="1 2">
    <name type="scientific">Termititenax aidoneus</name>
    <dbReference type="NCBI Taxonomy" id="2218524"/>
    <lineage>
        <taxon>Bacteria</taxon>
        <taxon>Bacillati</taxon>
        <taxon>Candidatus Margulisiibacteriota</taxon>
        <taxon>Candidatus Termititenacia</taxon>
        <taxon>Candidatus Termititenacales</taxon>
        <taxon>Candidatus Termititenacaceae</taxon>
        <taxon>Candidatus Termititenax</taxon>
    </lineage>
</organism>
<dbReference type="AlphaFoldDB" id="A0A388T8W1"/>
<accession>A0A388T8W1</accession>
<dbReference type="EMBL" id="BGZN01000005">
    <property type="protein sequence ID" value="GBR73044.1"/>
    <property type="molecule type" value="Genomic_DNA"/>
</dbReference>